<dbReference type="InterPro" id="IPR002110">
    <property type="entry name" value="Ankyrin_rpt"/>
</dbReference>
<evidence type="ECO:0000313" key="1">
    <source>
        <dbReference type="EMBL" id="CAE0442659.1"/>
    </source>
</evidence>
<protein>
    <submittedName>
        <fullName evidence="1">Uncharacterized protein</fullName>
    </submittedName>
</protein>
<sequence length="215" mass="24504">MDLSAFHSGLRGKCYFRPNLFWQEVQSWHIADAGLEFRLNFDTKVNQARFPNSVDFESNRAQLEKCKLEACRIVVQGRDDSRAVEERLRNAVAWNKPDGVEEIIRTCYVTKEIAVNALHEACNTGILSIVNILLRAGTPAFEFAEGKTMNSLQSACLNGHEKVAALLIENLRFRNEALCLTRDARAKNALDLLRDNDMRMMANRLDTIIQQRFSI</sequence>
<dbReference type="Gene3D" id="1.25.40.20">
    <property type="entry name" value="Ankyrin repeat-containing domain"/>
    <property type="match status" value="1"/>
</dbReference>
<proteinExistence type="predicted"/>
<gene>
    <name evidence="1" type="ORF">ASTO00021_LOCUS12769</name>
</gene>
<dbReference type="SUPFAM" id="SSF48403">
    <property type="entry name" value="Ankyrin repeat"/>
    <property type="match status" value="1"/>
</dbReference>
<organism evidence="1">
    <name type="scientific">Aplanochytrium stocchinoi</name>
    <dbReference type="NCBI Taxonomy" id="215587"/>
    <lineage>
        <taxon>Eukaryota</taxon>
        <taxon>Sar</taxon>
        <taxon>Stramenopiles</taxon>
        <taxon>Bigyra</taxon>
        <taxon>Labyrinthulomycetes</taxon>
        <taxon>Thraustochytrida</taxon>
        <taxon>Thraustochytriidae</taxon>
        <taxon>Aplanochytrium</taxon>
    </lineage>
</organism>
<dbReference type="Pfam" id="PF12796">
    <property type="entry name" value="Ank_2"/>
    <property type="match status" value="1"/>
</dbReference>
<reference evidence="1" key="1">
    <citation type="submission" date="2021-01" db="EMBL/GenBank/DDBJ databases">
        <authorList>
            <person name="Corre E."/>
            <person name="Pelletier E."/>
            <person name="Niang G."/>
            <person name="Scheremetjew M."/>
            <person name="Finn R."/>
            <person name="Kale V."/>
            <person name="Holt S."/>
            <person name="Cochrane G."/>
            <person name="Meng A."/>
            <person name="Brown T."/>
            <person name="Cohen L."/>
        </authorList>
    </citation>
    <scope>NUCLEOTIDE SEQUENCE</scope>
    <source>
        <strain evidence="1">GSBS06</strain>
    </source>
</reference>
<accession>A0A7S3PKU9</accession>
<dbReference type="EMBL" id="HBIN01016776">
    <property type="protein sequence ID" value="CAE0442659.1"/>
    <property type="molecule type" value="Transcribed_RNA"/>
</dbReference>
<name>A0A7S3PKU9_9STRA</name>
<dbReference type="AlphaFoldDB" id="A0A7S3PKU9"/>
<dbReference type="InterPro" id="IPR036770">
    <property type="entry name" value="Ankyrin_rpt-contain_sf"/>
</dbReference>